<reference evidence="2 3" key="1">
    <citation type="submission" date="2019-07" db="EMBL/GenBank/DDBJ databases">
        <title>Whole genome shotgun sequence of Cerasibacillus quisquiliarum NBRC 102429.</title>
        <authorList>
            <person name="Hosoyama A."/>
            <person name="Uohara A."/>
            <person name="Ohji S."/>
            <person name="Ichikawa N."/>
        </authorList>
    </citation>
    <scope>NUCLEOTIDE SEQUENCE [LARGE SCALE GENOMIC DNA]</scope>
    <source>
        <strain evidence="2 3">NBRC 102429</strain>
    </source>
</reference>
<dbReference type="Pfam" id="PF01751">
    <property type="entry name" value="Toprim"/>
    <property type="match status" value="1"/>
</dbReference>
<organism evidence="2 3">
    <name type="scientific">Cerasibacillus quisquiliarum</name>
    <dbReference type="NCBI Taxonomy" id="227865"/>
    <lineage>
        <taxon>Bacteria</taxon>
        <taxon>Bacillati</taxon>
        <taxon>Bacillota</taxon>
        <taxon>Bacilli</taxon>
        <taxon>Bacillales</taxon>
        <taxon>Bacillaceae</taxon>
        <taxon>Cerasibacillus</taxon>
    </lineage>
</organism>
<feature type="domain" description="Toprim" evidence="1">
    <location>
        <begin position="2"/>
        <end position="114"/>
    </location>
</feature>
<gene>
    <name evidence="2" type="ORF">CQU01_04170</name>
</gene>
<comment type="caution">
    <text evidence="2">The sequence shown here is derived from an EMBL/GenBank/DDBJ whole genome shotgun (WGS) entry which is preliminary data.</text>
</comment>
<evidence type="ECO:0000313" key="2">
    <source>
        <dbReference type="EMBL" id="GEN30179.1"/>
    </source>
</evidence>
<accession>A0A511UUB1</accession>
<dbReference type="Gene3D" id="3.40.50.140">
    <property type="match status" value="1"/>
</dbReference>
<dbReference type="InterPro" id="IPR023405">
    <property type="entry name" value="Topo_IA_core_domain"/>
</dbReference>
<proteinExistence type="predicted"/>
<dbReference type="EMBL" id="BJXW01000007">
    <property type="protein sequence ID" value="GEN30179.1"/>
    <property type="molecule type" value="Genomic_DNA"/>
</dbReference>
<keyword evidence="3" id="KW-1185">Reference proteome</keyword>
<dbReference type="OrthoDB" id="9803554at2"/>
<dbReference type="InterPro" id="IPR006171">
    <property type="entry name" value="TOPRIM_dom"/>
</dbReference>
<dbReference type="RefSeq" id="WP_146935227.1">
    <property type="nucleotide sequence ID" value="NZ_BJXW01000007.1"/>
</dbReference>
<dbReference type="SMART" id="SM00493">
    <property type="entry name" value="TOPRIM"/>
    <property type="match status" value="1"/>
</dbReference>
<evidence type="ECO:0000259" key="1">
    <source>
        <dbReference type="SMART" id="SM00493"/>
    </source>
</evidence>
<name>A0A511UUB1_9BACI</name>
<protein>
    <recommendedName>
        <fullName evidence="1">Toprim domain-containing protein</fullName>
    </recommendedName>
</protein>
<evidence type="ECO:0000313" key="3">
    <source>
        <dbReference type="Proteomes" id="UP000321491"/>
    </source>
</evidence>
<dbReference type="CDD" id="cd03362">
    <property type="entry name" value="TOPRIM_TopoIA_TopoIII"/>
    <property type="match status" value="1"/>
</dbReference>
<dbReference type="SUPFAM" id="SSF56712">
    <property type="entry name" value="Prokaryotic type I DNA topoisomerase"/>
    <property type="match status" value="1"/>
</dbReference>
<dbReference type="AlphaFoldDB" id="A0A511UUB1"/>
<dbReference type="InterPro" id="IPR034144">
    <property type="entry name" value="TOPRIM_TopoIII"/>
</dbReference>
<sequence>MSIVILAEKPSQAKAYADAFKKTIRKDGYIEVDDNRFFNGKKTYITWGFGHLVELVPPEKYKDDWKEWVLETSPIFPNEFKFQVGKGKKKQFNVVKQLLKNASEIIVATDSVCN</sequence>
<dbReference type="Proteomes" id="UP000321491">
    <property type="component" value="Unassembled WGS sequence"/>
</dbReference>